<feature type="compositionally biased region" description="Low complexity" evidence="1">
    <location>
        <begin position="104"/>
        <end position="121"/>
    </location>
</feature>
<dbReference type="Pfam" id="PF09814">
    <property type="entry name" value="HECT_2"/>
    <property type="match status" value="1"/>
</dbReference>
<dbReference type="GO" id="GO:0043161">
    <property type="term" value="P:proteasome-mediated ubiquitin-dependent protein catabolic process"/>
    <property type="evidence" value="ECO:0007669"/>
    <property type="project" value="TreeGrafter"/>
</dbReference>
<evidence type="ECO:0000313" key="2">
    <source>
        <dbReference type="EMBL" id="KLT46039.1"/>
    </source>
</evidence>
<keyword evidence="3" id="KW-1185">Reference proteome</keyword>
<evidence type="ECO:0000256" key="1">
    <source>
        <dbReference type="SAM" id="MobiDB-lite"/>
    </source>
</evidence>
<feature type="compositionally biased region" description="Polar residues" evidence="1">
    <location>
        <begin position="791"/>
        <end position="805"/>
    </location>
</feature>
<feature type="compositionally biased region" description="Pro residues" evidence="1">
    <location>
        <begin position="809"/>
        <end position="818"/>
    </location>
</feature>
<dbReference type="GO" id="GO:0030332">
    <property type="term" value="F:cyclin binding"/>
    <property type="evidence" value="ECO:0007669"/>
    <property type="project" value="TreeGrafter"/>
</dbReference>
<dbReference type="STRING" id="879819.A0A0J1BDA7"/>
<evidence type="ECO:0008006" key="4">
    <source>
        <dbReference type="Google" id="ProtNLM"/>
    </source>
</evidence>
<feature type="region of interest" description="Disordered" evidence="1">
    <location>
        <begin position="1128"/>
        <end position="1170"/>
    </location>
</feature>
<gene>
    <name evidence="2" type="ORF">CC85DRAFT_310362</name>
</gene>
<feature type="region of interest" description="Disordered" evidence="1">
    <location>
        <begin position="320"/>
        <end position="339"/>
    </location>
</feature>
<dbReference type="OrthoDB" id="66510at2759"/>
<dbReference type="GO" id="GO:0000209">
    <property type="term" value="P:protein polyubiquitination"/>
    <property type="evidence" value="ECO:0007669"/>
    <property type="project" value="TreeGrafter"/>
</dbReference>
<feature type="region of interest" description="Disordered" evidence="1">
    <location>
        <begin position="640"/>
        <end position="660"/>
    </location>
</feature>
<dbReference type="GO" id="GO:0061630">
    <property type="term" value="F:ubiquitin protein ligase activity"/>
    <property type="evidence" value="ECO:0007669"/>
    <property type="project" value="TreeGrafter"/>
</dbReference>
<feature type="region of interest" description="Disordered" evidence="1">
    <location>
        <begin position="545"/>
        <end position="568"/>
    </location>
</feature>
<feature type="region of interest" description="Disordered" evidence="1">
    <location>
        <begin position="366"/>
        <end position="444"/>
    </location>
</feature>
<dbReference type="GO" id="GO:0051865">
    <property type="term" value="P:protein autoubiquitination"/>
    <property type="evidence" value="ECO:0007669"/>
    <property type="project" value="TreeGrafter"/>
</dbReference>
<dbReference type="Proteomes" id="UP000053611">
    <property type="component" value="Unassembled WGS sequence"/>
</dbReference>
<accession>A0A0J1BDA7</accession>
<feature type="compositionally biased region" description="Basic residues" evidence="1">
    <location>
        <begin position="81"/>
        <end position="90"/>
    </location>
</feature>
<dbReference type="InterPro" id="IPR019193">
    <property type="entry name" value="UBQ-conj_enz_E2-bd_prot"/>
</dbReference>
<reference evidence="2 3" key="1">
    <citation type="submission" date="2015-03" db="EMBL/GenBank/DDBJ databases">
        <title>Genomics and transcriptomics of the oil-accumulating basidiomycete yeast T. oleaginosus allow insights into substrate utilization and the diverse evolutionary trajectories of mating systems in fungi.</title>
        <authorList>
            <consortium name="DOE Joint Genome Institute"/>
            <person name="Kourist R."/>
            <person name="Kracht O."/>
            <person name="Bracharz F."/>
            <person name="Lipzen A."/>
            <person name="Nolan M."/>
            <person name="Ohm R."/>
            <person name="Grigoriev I."/>
            <person name="Sun S."/>
            <person name="Heitman J."/>
            <person name="Bruck T."/>
            <person name="Nowrousian M."/>
        </authorList>
    </citation>
    <scope>NUCLEOTIDE SEQUENCE [LARGE SCALE GENOMIC DNA]</scope>
    <source>
        <strain evidence="2 3">IBC0246</strain>
    </source>
</reference>
<dbReference type="GO" id="GO:0031624">
    <property type="term" value="F:ubiquitin conjugating enzyme binding"/>
    <property type="evidence" value="ECO:0007669"/>
    <property type="project" value="TreeGrafter"/>
</dbReference>
<dbReference type="GO" id="GO:0006513">
    <property type="term" value="P:protein monoubiquitination"/>
    <property type="evidence" value="ECO:0007669"/>
    <property type="project" value="TreeGrafter"/>
</dbReference>
<dbReference type="PANTHER" id="PTHR31531">
    <property type="entry name" value="E3 UBIQUITIN-PROTEIN LIGASE E3D FAMILY MEMBER"/>
    <property type="match status" value="1"/>
</dbReference>
<organism evidence="2 3">
    <name type="scientific">Cutaneotrichosporon oleaginosum</name>
    <dbReference type="NCBI Taxonomy" id="879819"/>
    <lineage>
        <taxon>Eukaryota</taxon>
        <taxon>Fungi</taxon>
        <taxon>Dikarya</taxon>
        <taxon>Basidiomycota</taxon>
        <taxon>Agaricomycotina</taxon>
        <taxon>Tremellomycetes</taxon>
        <taxon>Trichosporonales</taxon>
        <taxon>Trichosporonaceae</taxon>
        <taxon>Cutaneotrichosporon</taxon>
    </lineage>
</organism>
<proteinExistence type="predicted"/>
<protein>
    <recommendedName>
        <fullName evidence="4">HECT domain-containing protein</fullName>
    </recommendedName>
</protein>
<feature type="compositionally biased region" description="Basic and acidic residues" evidence="1">
    <location>
        <begin position="770"/>
        <end position="779"/>
    </location>
</feature>
<dbReference type="PANTHER" id="PTHR31531:SF2">
    <property type="entry name" value="E3 UBIQUITIN-PROTEIN LIGASE E3D"/>
    <property type="match status" value="1"/>
</dbReference>
<sequence>MARDPPNSLCCAVFGRCVIVNVGSRAVAAIEIKAIGSRGGQRSRHTPTFPISHLLYCYLTIYLSISLDHHRRRRRRRRLCLRRRRRRRSTQRPPIFDHHIISRSSHLTPSHPSHHTPTSSPAPFPAMAELTMERPATALSNFSCYSDSATRSHSDHLHNALQLDEVDALGALPPPPAPFPMEQLALLLAASNGRQALEDDRVSDVLSDAGTDASDVTVSVEYDYDDMTELNLVGIQRHCADCIEILVRPHTSGSGSSAGSADKELAAKLGDLLEATYELETFHPSSACCSPATPAEEDGDQSPFLALVHALLGAQAVVAQRQPRPAPQNLSSETSEHPVEVVREELAWARVETLARDIVDMVRARDDEDAPRFSSEEDDDVKSILSLPPKYRRSERDSAGSGSSRVSGPPAYKDYRDDRVLGETASAVSGKDRKSGELSSPRSMHSALSSIAPILNDLDTVTHAIERLHTMAPQLDDQRIALRTSAQRRTKPAPAPLSLKKPSEARLRELDDLWDKIERAHAPTKEAAVALDDRRLSRKSYMFRELPPTPASAPASRNVSRTRSRREDVERTTFLEELMENSASTRMRDQDVPLRPRAALPKPSGYLEEAIDRSPARLGTQDFPIPLETFLANKRKQTAAARSANPTIHNSDKAPSISAYSTKSSKSSTLKARRKFKEKDLFAIVADAGSRLPNQDAPPPTPKRKAFLSLTGNAPPRAPLSSTGWLPRVGSRELLTPRTPVTPSSPWGRTPSIGPRTPTSPAFPPSLYDEPTRTSEPRSIRKLMGQLVRRGSTTSLKDSGSANTTPKCRPVPLPPPPPPAIDPDAVGYLCETQENLRVVQVMLYGGDTALATDLELEVTTPGGAVVTSRSDPNVRINIALPSAVPLGQRVPFVLADGHMEAKLAALPMSAASLNAHITHALSAPSLRQLAPRSLCCTQCDREIAEFPSGVAFKDLPSEHWAEMLEVWMCHADPAFTAHIAKQTKDGFWPTNNTVLVGGSYLLVSGNDVCKTKLVEQESSEPDEWRRVSCPCGEVLGKVRQSGYIGAGTVRFNKWAISLMRGRGIGEIEHVRFPVSCFVVSDMLELSQAHAAYRFLIADEATGAPRLALWLFNPSMHVAYRRPAKATFSLTSAPPAPSRPSSERPGRLGMRASGDRARGRNASSTRAGEPARSMRAAKIMFKLLDGADRGTAGLPGFGGAVETMRYPRDVCDSLIAALRASTTVYPASRRALGAFSAGFLERV</sequence>
<dbReference type="GeneID" id="28986497"/>
<feature type="region of interest" description="Disordered" evidence="1">
    <location>
        <begin position="81"/>
        <end position="122"/>
    </location>
</feature>
<name>A0A0J1BDA7_9TREE</name>
<dbReference type="EMBL" id="KQ087179">
    <property type="protein sequence ID" value="KLT46039.1"/>
    <property type="molecule type" value="Genomic_DNA"/>
</dbReference>
<evidence type="ECO:0000313" key="3">
    <source>
        <dbReference type="Proteomes" id="UP000053611"/>
    </source>
</evidence>
<dbReference type="GO" id="GO:0000151">
    <property type="term" value="C:ubiquitin ligase complex"/>
    <property type="evidence" value="ECO:0007669"/>
    <property type="project" value="TreeGrafter"/>
</dbReference>
<feature type="region of interest" description="Disordered" evidence="1">
    <location>
        <begin position="735"/>
        <end position="818"/>
    </location>
</feature>
<dbReference type="GO" id="GO:0005829">
    <property type="term" value="C:cytosol"/>
    <property type="evidence" value="ECO:0007669"/>
    <property type="project" value="TreeGrafter"/>
</dbReference>
<dbReference type="GO" id="GO:0005634">
    <property type="term" value="C:nucleus"/>
    <property type="evidence" value="ECO:0007669"/>
    <property type="project" value="TreeGrafter"/>
</dbReference>
<dbReference type="RefSeq" id="XP_018282530.1">
    <property type="nucleotide sequence ID" value="XM_018425894.1"/>
</dbReference>
<feature type="compositionally biased region" description="Basic and acidic residues" evidence="1">
    <location>
        <begin position="366"/>
        <end position="375"/>
    </location>
</feature>
<dbReference type="AlphaFoldDB" id="A0A0J1BDA7"/>